<evidence type="ECO:0000256" key="4">
    <source>
        <dbReference type="ARBA" id="ARBA00022475"/>
    </source>
</evidence>
<dbReference type="PANTHER" id="PTHR37819:SF1">
    <property type="entry name" value="PROTEIN PSIE"/>
    <property type="match status" value="1"/>
</dbReference>
<keyword evidence="10" id="KW-1185">Reference proteome</keyword>
<dbReference type="Pfam" id="PF06146">
    <property type="entry name" value="PsiE"/>
    <property type="match status" value="1"/>
</dbReference>
<feature type="transmembrane region" description="Helical" evidence="8">
    <location>
        <begin position="109"/>
        <end position="127"/>
    </location>
</feature>
<evidence type="ECO:0000256" key="2">
    <source>
        <dbReference type="ARBA" id="ARBA00005632"/>
    </source>
</evidence>
<keyword evidence="5 8" id="KW-0812">Transmembrane</keyword>
<gene>
    <name evidence="9" type="ORF">QG404_07255</name>
</gene>
<evidence type="ECO:0000256" key="5">
    <source>
        <dbReference type="ARBA" id="ARBA00022692"/>
    </source>
</evidence>
<feature type="transmembrane region" description="Helical" evidence="8">
    <location>
        <begin position="54"/>
        <end position="77"/>
    </location>
</feature>
<sequence>MKITKYNINISRLLQFILNFSLVILAILVVFFLASKTYLSTLLFSINLAQPYYYLLEAIFTYILFFEFIALVIKYFLSNNHFPLCYFIYIGITTCMCLIIIVHKSAINAIVYGGAILLLVLTLYFTYTEKIKHK</sequence>
<evidence type="ECO:0000313" key="10">
    <source>
        <dbReference type="Proteomes" id="UP001231859"/>
    </source>
</evidence>
<comment type="similarity">
    <text evidence="2">Belongs to the PsiE family.</text>
</comment>
<proteinExistence type="inferred from homology"/>
<keyword evidence="7 8" id="KW-0472">Membrane</keyword>
<evidence type="ECO:0000313" key="9">
    <source>
        <dbReference type="EMBL" id="WGO84656.1"/>
    </source>
</evidence>
<comment type="subcellular location">
    <subcellularLocation>
        <location evidence="1">Cell inner membrane</location>
        <topology evidence="1">Multi-pass membrane protein</topology>
    </subcellularLocation>
</comment>
<evidence type="ECO:0000256" key="7">
    <source>
        <dbReference type="ARBA" id="ARBA00023136"/>
    </source>
</evidence>
<evidence type="ECO:0000256" key="8">
    <source>
        <dbReference type="SAM" id="Phobius"/>
    </source>
</evidence>
<keyword evidence="4" id="KW-1003">Cell membrane</keyword>
<evidence type="ECO:0000256" key="6">
    <source>
        <dbReference type="ARBA" id="ARBA00022989"/>
    </source>
</evidence>
<name>A0ABY8P6T2_9GAMM</name>
<reference evidence="9 10" key="1">
    <citation type="submission" date="2023-04" db="EMBL/GenBank/DDBJ databases">
        <title>Genome dynamics across the evolutionary transition to endosymbiosis.</title>
        <authorList>
            <person name="Siozios S."/>
            <person name="Nadal-Jimenez P."/>
            <person name="Azagi T."/>
            <person name="Sprong H."/>
            <person name="Frost C.L."/>
            <person name="Parratt S.R."/>
            <person name="Taylor G."/>
            <person name="Brettell L."/>
            <person name="Lew K.C."/>
            <person name="Croft L."/>
            <person name="King K.C."/>
            <person name="Brockhurst M.A."/>
            <person name="Hypsa V."/>
            <person name="Novakova E."/>
            <person name="Darby A.C."/>
            <person name="Hurst G.D.D."/>
        </authorList>
    </citation>
    <scope>NUCLEOTIDE SEQUENCE [LARGE SCALE GENOMIC DNA]</scope>
    <source>
        <strain evidence="10">aApi_AU</strain>
    </source>
</reference>
<keyword evidence="6 8" id="KW-1133">Transmembrane helix</keyword>
<dbReference type="Proteomes" id="UP001231859">
    <property type="component" value="Chromosome"/>
</dbReference>
<dbReference type="RefSeq" id="WP_280939613.1">
    <property type="nucleotide sequence ID" value="NZ_CP123759.1"/>
</dbReference>
<evidence type="ECO:0000256" key="3">
    <source>
        <dbReference type="ARBA" id="ARBA00021903"/>
    </source>
</evidence>
<evidence type="ECO:0000256" key="1">
    <source>
        <dbReference type="ARBA" id="ARBA00004429"/>
    </source>
</evidence>
<dbReference type="PIRSF" id="PIRSF029598">
    <property type="entry name" value="PsiE"/>
    <property type="match status" value="1"/>
</dbReference>
<dbReference type="EMBL" id="CP123759">
    <property type="protein sequence ID" value="WGO84656.1"/>
    <property type="molecule type" value="Genomic_DNA"/>
</dbReference>
<feature type="transmembrane region" description="Helical" evidence="8">
    <location>
        <begin position="12"/>
        <end position="34"/>
    </location>
</feature>
<protein>
    <recommendedName>
        <fullName evidence="3">Protein PsiE</fullName>
    </recommendedName>
</protein>
<dbReference type="InterPro" id="IPR020948">
    <property type="entry name" value="P_starv_induced_PsiE-like"/>
</dbReference>
<dbReference type="InterPro" id="IPR009315">
    <property type="entry name" value="P_starv_induced_PsiE"/>
</dbReference>
<accession>A0ABY8P6T2</accession>
<feature type="transmembrane region" description="Helical" evidence="8">
    <location>
        <begin position="84"/>
        <end position="103"/>
    </location>
</feature>
<organism evidence="9 10">
    <name type="scientific">Arsenophonus apicola</name>
    <dbReference type="NCBI Taxonomy" id="2879119"/>
    <lineage>
        <taxon>Bacteria</taxon>
        <taxon>Pseudomonadati</taxon>
        <taxon>Pseudomonadota</taxon>
        <taxon>Gammaproteobacteria</taxon>
        <taxon>Enterobacterales</taxon>
        <taxon>Morganellaceae</taxon>
        <taxon>Arsenophonus</taxon>
    </lineage>
</organism>
<dbReference type="PANTHER" id="PTHR37819">
    <property type="entry name" value="PROTEIN PSIE"/>
    <property type="match status" value="1"/>
</dbReference>